<keyword evidence="1 2" id="KW-0489">Methyltransferase</keyword>
<protein>
    <recommendedName>
        <fullName evidence="1">Ribosomal RNA large subunit methyltransferase J</fullName>
        <ecNumber evidence="1">2.1.1.266</ecNumber>
    </recommendedName>
    <alternativeName>
        <fullName evidence="1">23S rRNA (adenine(2030)-N6)-methyltransferase</fullName>
    </alternativeName>
    <alternativeName>
        <fullName evidence="1">23S rRNA m6A2030 methyltransferase</fullName>
    </alternativeName>
</protein>
<dbReference type="HAMAP" id="MF_00934">
    <property type="entry name" value="23SrRNA_methyltr_J"/>
    <property type="match status" value="1"/>
</dbReference>
<comment type="catalytic activity">
    <reaction evidence="1">
        <text>adenosine(2030) in 23S rRNA + S-adenosyl-L-methionine = N(6)-methyladenosine(2030) in 23S rRNA + S-adenosyl-L-homocysteine + H(+)</text>
        <dbReference type="Rhea" id="RHEA:43736"/>
        <dbReference type="Rhea" id="RHEA-COMP:10668"/>
        <dbReference type="Rhea" id="RHEA-COMP:10669"/>
        <dbReference type="ChEBI" id="CHEBI:15378"/>
        <dbReference type="ChEBI" id="CHEBI:57856"/>
        <dbReference type="ChEBI" id="CHEBI:59789"/>
        <dbReference type="ChEBI" id="CHEBI:74411"/>
        <dbReference type="ChEBI" id="CHEBI:74449"/>
        <dbReference type="EC" id="2.1.1.266"/>
    </reaction>
</comment>
<dbReference type="Proteomes" id="UP000533724">
    <property type="component" value="Unassembled WGS sequence"/>
</dbReference>
<dbReference type="PANTHER" id="PTHR37426:SF1">
    <property type="entry name" value="RIBOSOMAL RNA LARGE SUBUNIT METHYLTRANSFERASE J"/>
    <property type="match status" value="1"/>
</dbReference>
<dbReference type="AlphaFoldDB" id="A0A7W6UIU5"/>
<dbReference type="InterPro" id="IPR029063">
    <property type="entry name" value="SAM-dependent_MTases_sf"/>
</dbReference>
<comment type="similarity">
    <text evidence="1">Belongs to the RlmJ family.</text>
</comment>
<dbReference type="GO" id="GO:0005829">
    <property type="term" value="C:cytosol"/>
    <property type="evidence" value="ECO:0007669"/>
    <property type="project" value="TreeGrafter"/>
</dbReference>
<organism evidence="2 3">
    <name type="scientific">Rhizobium esperanzae</name>
    <dbReference type="NCBI Taxonomy" id="1967781"/>
    <lineage>
        <taxon>Bacteria</taxon>
        <taxon>Pseudomonadati</taxon>
        <taxon>Pseudomonadota</taxon>
        <taxon>Alphaproteobacteria</taxon>
        <taxon>Hyphomicrobiales</taxon>
        <taxon>Rhizobiaceae</taxon>
        <taxon>Rhizobium/Agrobacterium group</taxon>
        <taxon>Rhizobium</taxon>
    </lineage>
</organism>
<dbReference type="InterPro" id="IPR007473">
    <property type="entry name" value="RlmJ"/>
</dbReference>
<feature type="binding site" evidence="1">
    <location>
        <position position="160"/>
    </location>
    <ligand>
        <name>S-adenosyl-L-methionine</name>
        <dbReference type="ChEBI" id="CHEBI:59789"/>
    </ligand>
</feature>
<feature type="binding site" evidence="1">
    <location>
        <position position="41"/>
    </location>
    <ligand>
        <name>S-adenosyl-L-methionine</name>
        <dbReference type="ChEBI" id="CHEBI:59789"/>
    </ligand>
</feature>
<evidence type="ECO:0000313" key="2">
    <source>
        <dbReference type="EMBL" id="MBB4438136.1"/>
    </source>
</evidence>
<feature type="site" description="Interaction with substrate rRNA" evidence="1">
    <location>
        <position position="3"/>
    </location>
</feature>
<proteinExistence type="inferred from homology"/>
<dbReference type="RefSeq" id="WP_184498691.1">
    <property type="nucleotide sequence ID" value="NZ_JACIHI010000002.1"/>
</dbReference>
<feature type="active site" description="Proton acceptor" evidence="1">
    <location>
        <position position="160"/>
    </location>
</feature>
<evidence type="ECO:0000256" key="1">
    <source>
        <dbReference type="HAMAP-Rule" id="MF_00934"/>
    </source>
</evidence>
<keyword evidence="1 2" id="KW-0808">Transferase</keyword>
<feature type="binding site" evidence="1">
    <location>
        <position position="18"/>
    </location>
    <ligand>
        <name>S-adenosyl-L-methionine</name>
        <dbReference type="ChEBI" id="CHEBI:59789"/>
    </ligand>
</feature>
<dbReference type="SUPFAM" id="SSF53335">
    <property type="entry name" value="S-adenosyl-L-methionine-dependent methyltransferases"/>
    <property type="match status" value="1"/>
</dbReference>
<gene>
    <name evidence="1" type="primary">rlmJ</name>
    <name evidence="2" type="ORF">GGE15_001385</name>
</gene>
<accession>A0A7W6UIU5</accession>
<feature type="binding site" evidence="1">
    <location>
        <position position="114"/>
    </location>
    <ligand>
        <name>S-adenosyl-L-methionine</name>
        <dbReference type="ChEBI" id="CHEBI:59789"/>
    </ligand>
</feature>
<reference evidence="2 3" key="1">
    <citation type="submission" date="2020-08" db="EMBL/GenBank/DDBJ databases">
        <title>Genomic Encyclopedia of Type Strains, Phase IV (KMG-V): Genome sequencing to study the core and pangenomes of soil and plant-associated prokaryotes.</title>
        <authorList>
            <person name="Whitman W."/>
        </authorList>
    </citation>
    <scope>NUCLEOTIDE SEQUENCE [LARGE SCALE GENOMIC DNA]</scope>
    <source>
        <strain evidence="2 3">SEMIA 414</strain>
    </source>
</reference>
<dbReference type="EMBL" id="JACIHI010000002">
    <property type="protein sequence ID" value="MBB4438136.1"/>
    <property type="molecule type" value="Genomic_DNA"/>
</dbReference>
<evidence type="ECO:0000313" key="3">
    <source>
        <dbReference type="Proteomes" id="UP000533724"/>
    </source>
</evidence>
<keyword evidence="1" id="KW-0949">S-adenosyl-L-methionine</keyword>
<comment type="function">
    <text evidence="1">Specifically methylates the adenine in position 2030 of 23S rRNA.</text>
</comment>
<dbReference type="Gene3D" id="3.40.50.150">
    <property type="entry name" value="Vaccinia Virus protein VP39"/>
    <property type="match status" value="1"/>
</dbReference>
<comment type="subunit">
    <text evidence="1">Monomer.</text>
</comment>
<feature type="binding site" evidence="1">
    <location>
        <position position="96"/>
    </location>
    <ligand>
        <name>S-adenosyl-L-methionine</name>
        <dbReference type="ChEBI" id="CHEBI:59789"/>
    </ligand>
</feature>
<keyword evidence="1" id="KW-0694">RNA-binding</keyword>
<dbReference type="GO" id="GO:0036307">
    <property type="term" value="F:23S rRNA (adenine(2030)-N(6))-methyltransferase activity"/>
    <property type="evidence" value="ECO:0007669"/>
    <property type="project" value="UniProtKB-UniRule"/>
</dbReference>
<dbReference type="GO" id="GO:0003723">
    <property type="term" value="F:RNA binding"/>
    <property type="evidence" value="ECO:0007669"/>
    <property type="project" value="UniProtKB-UniRule"/>
</dbReference>
<keyword evidence="1" id="KW-0698">rRNA processing</keyword>
<dbReference type="GO" id="GO:0070475">
    <property type="term" value="P:rRNA base methylation"/>
    <property type="evidence" value="ECO:0007669"/>
    <property type="project" value="UniProtKB-UniRule"/>
</dbReference>
<dbReference type="PANTHER" id="PTHR37426">
    <property type="entry name" value="RIBOSOMAL RNA LARGE SUBUNIT METHYLTRANSFERASE J"/>
    <property type="match status" value="1"/>
</dbReference>
<name>A0A7W6UIU5_9HYPH</name>
<comment type="caution">
    <text evidence="2">The sequence shown here is derived from an EMBL/GenBank/DDBJ whole genome shotgun (WGS) entry which is preliminary data.</text>
</comment>
<feature type="binding site" evidence="1">
    <location>
        <begin position="139"/>
        <end position="140"/>
    </location>
    <ligand>
        <name>S-adenosyl-L-methionine</name>
        <dbReference type="ChEBI" id="CHEBI:59789"/>
    </ligand>
</feature>
<dbReference type="Pfam" id="PF04378">
    <property type="entry name" value="RsmJ"/>
    <property type="match status" value="1"/>
</dbReference>
<sequence length="273" mass="30846">MNYRHAYHAGNHTEVFKHAALTLMLDHLRLKSKPFVVLDTHSGIGYYDLQSAEALKTQEWEEGVGRIFNKPLTSAPAYSELLNTLNPEGLSLYPGSPEIISRLLRPGDRLVANELHPDDYDLLRIRYARSHGVQVQNRDGYRAIDATVPPPERRGLVFVDPPFEKTDEVQAMCRALAKGLRKWSTGIFCLWYPYKTSLIGDKLAEYAAEHELPDTLRADFLAFPAHGTSLAGGGLMICNAPWKFDEKLAQLCEELKLLYKNSSYSVSWITQPK</sequence>
<dbReference type="EC" id="2.1.1.266" evidence="1"/>